<feature type="compositionally biased region" description="Basic and acidic residues" evidence="1">
    <location>
        <begin position="58"/>
        <end position="68"/>
    </location>
</feature>
<name>A0A426ZVR3_ENSVE</name>
<protein>
    <submittedName>
        <fullName evidence="2">Uncharacterized protein</fullName>
    </submittedName>
</protein>
<dbReference type="EMBL" id="AMZH03004820">
    <property type="protein sequence ID" value="RRT68061.1"/>
    <property type="molecule type" value="Genomic_DNA"/>
</dbReference>
<evidence type="ECO:0000256" key="1">
    <source>
        <dbReference type="SAM" id="MobiDB-lite"/>
    </source>
</evidence>
<evidence type="ECO:0000313" key="3">
    <source>
        <dbReference type="Proteomes" id="UP000287651"/>
    </source>
</evidence>
<accession>A0A426ZVR3</accession>
<proteinExistence type="predicted"/>
<comment type="caution">
    <text evidence="2">The sequence shown here is derived from an EMBL/GenBank/DDBJ whole genome shotgun (WGS) entry which is preliminary data.</text>
</comment>
<reference evidence="2 3" key="1">
    <citation type="journal article" date="2014" name="Agronomy (Basel)">
        <title>A Draft Genome Sequence for Ensete ventricosum, the Drought-Tolerant Tree Against Hunger.</title>
        <authorList>
            <person name="Harrison J."/>
            <person name="Moore K.A."/>
            <person name="Paszkiewicz K."/>
            <person name="Jones T."/>
            <person name="Grant M."/>
            <person name="Ambacheew D."/>
            <person name="Muzemil S."/>
            <person name="Studholme D.J."/>
        </authorList>
    </citation>
    <scope>NUCLEOTIDE SEQUENCE [LARGE SCALE GENOMIC DNA]</scope>
</reference>
<evidence type="ECO:0000313" key="2">
    <source>
        <dbReference type="EMBL" id="RRT68061.1"/>
    </source>
</evidence>
<sequence>MPGRSTSIWNWILSNMAAAGSGEEEVPSTSFMTRRQRKDDGALGRGDCNGNTSTSKHGRADLARKIDDREEADNSAVGRGRGPRLLRLSGLQGQMRAATSVGCDIVDGGKSCRMQRKGYAEVDVGDSGSSGDVEWKEEIRLWV</sequence>
<dbReference type="AlphaFoldDB" id="A0A426ZVR3"/>
<gene>
    <name evidence="2" type="ORF">B296_00011727</name>
</gene>
<feature type="region of interest" description="Disordered" evidence="1">
    <location>
        <begin position="19"/>
        <end position="81"/>
    </location>
</feature>
<organism evidence="2 3">
    <name type="scientific">Ensete ventricosum</name>
    <name type="common">Abyssinian banana</name>
    <name type="synonym">Musa ensete</name>
    <dbReference type="NCBI Taxonomy" id="4639"/>
    <lineage>
        <taxon>Eukaryota</taxon>
        <taxon>Viridiplantae</taxon>
        <taxon>Streptophyta</taxon>
        <taxon>Embryophyta</taxon>
        <taxon>Tracheophyta</taxon>
        <taxon>Spermatophyta</taxon>
        <taxon>Magnoliopsida</taxon>
        <taxon>Liliopsida</taxon>
        <taxon>Zingiberales</taxon>
        <taxon>Musaceae</taxon>
        <taxon>Ensete</taxon>
    </lineage>
</organism>
<dbReference type="Proteomes" id="UP000287651">
    <property type="component" value="Unassembled WGS sequence"/>
</dbReference>